<dbReference type="RefSeq" id="WP_105350292.1">
    <property type="nucleotide sequence ID" value="NZ_PUIA01000016.1"/>
</dbReference>
<evidence type="ECO:0000313" key="2">
    <source>
        <dbReference type="EMBL" id="PQO39091.1"/>
    </source>
</evidence>
<evidence type="ECO:0000313" key="3">
    <source>
        <dbReference type="Proteomes" id="UP000240009"/>
    </source>
</evidence>
<comment type="caution">
    <text evidence="2">The sequence shown here is derived from an EMBL/GenBank/DDBJ whole genome shotgun (WGS) entry which is preliminary data.</text>
</comment>
<keyword evidence="1" id="KW-0812">Transmembrane</keyword>
<evidence type="ECO:0000256" key="1">
    <source>
        <dbReference type="SAM" id="Phobius"/>
    </source>
</evidence>
<dbReference type="Proteomes" id="UP000240009">
    <property type="component" value="Unassembled WGS sequence"/>
</dbReference>
<gene>
    <name evidence="2" type="ORF">C5Y96_04310</name>
</gene>
<proteinExistence type="predicted"/>
<sequence>MDDFDEEPGWGFKWHNVAIGMLCLLGGGGWLVAGLAAGYIYFFPIAICIVGACFVLDGLLGADGVW</sequence>
<protein>
    <submittedName>
        <fullName evidence="2">Uncharacterized protein</fullName>
    </submittedName>
</protein>
<organism evidence="2 3">
    <name type="scientific">Blastopirellula marina</name>
    <dbReference type="NCBI Taxonomy" id="124"/>
    <lineage>
        <taxon>Bacteria</taxon>
        <taxon>Pseudomonadati</taxon>
        <taxon>Planctomycetota</taxon>
        <taxon>Planctomycetia</taxon>
        <taxon>Pirellulales</taxon>
        <taxon>Pirellulaceae</taxon>
        <taxon>Blastopirellula</taxon>
    </lineage>
</organism>
<reference evidence="2 3" key="1">
    <citation type="submission" date="2018-02" db="EMBL/GenBank/DDBJ databases">
        <title>Comparative genomes isolates from brazilian mangrove.</title>
        <authorList>
            <person name="Araujo J.E."/>
            <person name="Taketani R.G."/>
            <person name="Silva M.C.P."/>
            <person name="Loureco M.V."/>
            <person name="Andreote F.D."/>
        </authorList>
    </citation>
    <scope>NUCLEOTIDE SEQUENCE [LARGE SCALE GENOMIC DNA]</scope>
    <source>
        <strain evidence="2 3">HEX-2 MGV</strain>
    </source>
</reference>
<keyword evidence="1" id="KW-0472">Membrane</keyword>
<feature type="transmembrane region" description="Helical" evidence="1">
    <location>
        <begin position="12"/>
        <end position="32"/>
    </location>
</feature>
<accession>A0A2S8G4A1</accession>
<dbReference type="EMBL" id="PUIA01000016">
    <property type="protein sequence ID" value="PQO39091.1"/>
    <property type="molecule type" value="Genomic_DNA"/>
</dbReference>
<feature type="transmembrane region" description="Helical" evidence="1">
    <location>
        <begin position="39"/>
        <end position="60"/>
    </location>
</feature>
<dbReference type="AlphaFoldDB" id="A0A2S8G4A1"/>
<name>A0A2S8G4A1_9BACT</name>
<keyword evidence="1" id="KW-1133">Transmembrane helix</keyword>